<feature type="compositionally biased region" description="Acidic residues" evidence="1">
    <location>
        <begin position="141"/>
        <end position="151"/>
    </location>
</feature>
<keyword evidence="2" id="KW-0812">Transmembrane</keyword>
<evidence type="ECO:0000313" key="4">
    <source>
        <dbReference type="Proteomes" id="UP000193577"/>
    </source>
</evidence>
<dbReference type="Proteomes" id="UP000193577">
    <property type="component" value="Unassembled WGS sequence"/>
</dbReference>
<proteinExistence type="predicted"/>
<reference evidence="3 4" key="1">
    <citation type="submission" date="2017-04" db="EMBL/GenBank/DDBJ databases">
        <title>The new phylogeny of genus Mycobacterium.</title>
        <authorList>
            <person name="Tortoli E."/>
            <person name="Trovato A."/>
            <person name="Cirillo D.M."/>
        </authorList>
    </citation>
    <scope>NUCLEOTIDE SEQUENCE [LARGE SCALE GENOMIC DNA]</scope>
    <source>
        <strain evidence="3 4">KCTC 19819</strain>
    </source>
</reference>
<name>A0AA91PFW3_9MYCO</name>
<feature type="compositionally biased region" description="Acidic residues" evidence="1">
    <location>
        <begin position="238"/>
        <end position="274"/>
    </location>
</feature>
<keyword evidence="2" id="KW-0472">Membrane</keyword>
<accession>A0AA91PFW3</accession>
<comment type="caution">
    <text evidence="3">The sequence shown here is derived from an EMBL/GenBank/DDBJ whole genome shotgun (WGS) entry which is preliminary data.</text>
</comment>
<evidence type="ECO:0000256" key="1">
    <source>
        <dbReference type="SAM" id="MobiDB-lite"/>
    </source>
</evidence>
<keyword evidence="2" id="KW-1133">Transmembrane helix</keyword>
<keyword evidence="4" id="KW-1185">Reference proteome</keyword>
<feature type="region of interest" description="Disordered" evidence="1">
    <location>
        <begin position="105"/>
        <end position="298"/>
    </location>
</feature>
<gene>
    <name evidence="3" type="ORF">B8W67_05400</name>
</gene>
<feature type="compositionally biased region" description="Acidic residues" evidence="1">
    <location>
        <begin position="105"/>
        <end position="128"/>
    </location>
</feature>
<evidence type="ECO:0000313" key="3">
    <source>
        <dbReference type="EMBL" id="OSC34684.1"/>
    </source>
</evidence>
<protein>
    <submittedName>
        <fullName evidence="3">Uncharacterized protein</fullName>
    </submittedName>
</protein>
<evidence type="ECO:0000256" key="2">
    <source>
        <dbReference type="SAM" id="Phobius"/>
    </source>
</evidence>
<sequence>MEALLNAQRRPESEAARLADAIAKQLDVDHGGGPDSTAAAISAAVNESCDQINQDIAFEKLPPKQVSNAAMESFGDEATGDEHIADAVHDIAAPLGADAHYRLDDIDDDESTAVGDDSESPAPEEEGADVPREEYPAGWADDTEPEPEPSDDAGIGDIPPSDGEPGVDSGDGGPGINVGDEASDEDSLADGGGAGAYDDEAADDSVGGGEPYTDQAAAPVVAPSPLDAYAAVPSPWDGQEELPIDDSGTDDDAQEPDAGDDADSDGDTDDDIAPEAEATAPPSDIDAPLPSPEAGFKERATDTVRSVVGWVKDNRKKATVYGGIAIALILAIGGLLSAVNGTRGRPPVAKNEIETQPGIDNAEKSPDLKTLIPEEVSASCGNQSDAVGPFSSNKTRAWVCARINGLDLNVLNIIFASPVVIEKICIVPGWDYVAPDGRDEWARHRLLASVSWRMGGKVYPQKITPTRPGVCKDFPSVITKEMSMTVTASVRPTVGESKKHSNIGDKGDDDIDMEKVDETTAVGSIIIKGHPVNPAGG</sequence>
<feature type="transmembrane region" description="Helical" evidence="2">
    <location>
        <begin position="320"/>
        <end position="339"/>
    </location>
</feature>
<dbReference type="AlphaFoldDB" id="A0AA91PFW3"/>
<organism evidence="3 4">
    <name type="scientific">Mycolicibacillus koreensis</name>
    <dbReference type="NCBI Taxonomy" id="1069220"/>
    <lineage>
        <taxon>Bacteria</taxon>
        <taxon>Bacillati</taxon>
        <taxon>Actinomycetota</taxon>
        <taxon>Actinomycetes</taxon>
        <taxon>Mycobacteriales</taxon>
        <taxon>Mycobacteriaceae</taxon>
        <taxon>Mycolicibacillus</taxon>
    </lineage>
</organism>
<dbReference type="EMBL" id="NCXO01000008">
    <property type="protein sequence ID" value="OSC34684.1"/>
    <property type="molecule type" value="Genomic_DNA"/>
</dbReference>
<feature type="region of interest" description="Disordered" evidence="1">
    <location>
        <begin position="347"/>
        <end position="367"/>
    </location>
</feature>